<dbReference type="InterPro" id="IPR012349">
    <property type="entry name" value="Split_barrel_FMN-bd"/>
</dbReference>
<organism evidence="6 7">
    <name type="scientific">Histidinibacterium lentulum</name>
    <dbReference type="NCBI Taxonomy" id="2480588"/>
    <lineage>
        <taxon>Bacteria</taxon>
        <taxon>Pseudomonadati</taxon>
        <taxon>Pseudomonadota</taxon>
        <taxon>Alphaproteobacteria</taxon>
        <taxon>Rhodobacterales</taxon>
        <taxon>Paracoccaceae</taxon>
        <taxon>Histidinibacterium</taxon>
    </lineage>
</organism>
<name>A0A3N2R173_9RHOB</name>
<dbReference type="Proteomes" id="UP000268016">
    <property type="component" value="Unassembled WGS sequence"/>
</dbReference>
<evidence type="ECO:0000256" key="4">
    <source>
        <dbReference type="ARBA" id="ARBA00023002"/>
    </source>
</evidence>
<keyword evidence="7" id="KW-1185">Reference proteome</keyword>
<evidence type="ECO:0000256" key="2">
    <source>
        <dbReference type="ARBA" id="ARBA00022630"/>
    </source>
</evidence>
<dbReference type="InterPro" id="IPR024624">
    <property type="entry name" value="Pyridox_Oxase_Alr4036_FMN-bd"/>
</dbReference>
<dbReference type="GO" id="GO:0008615">
    <property type="term" value="P:pyridoxine biosynthetic process"/>
    <property type="evidence" value="ECO:0007669"/>
    <property type="project" value="InterPro"/>
</dbReference>
<comment type="cofactor">
    <cofactor evidence="1">
        <name>FMN</name>
        <dbReference type="ChEBI" id="CHEBI:58210"/>
    </cofactor>
</comment>
<dbReference type="PANTHER" id="PTHR10851:SF3">
    <property type="entry name" value="PYRIDOXINE_PYRIDOXAMINE 5'-PHOSPHATE OXIDASE 2"/>
    <property type="match status" value="1"/>
</dbReference>
<keyword evidence="3" id="KW-0288">FMN</keyword>
<dbReference type="SUPFAM" id="SSF50475">
    <property type="entry name" value="FMN-binding split barrel"/>
    <property type="match status" value="1"/>
</dbReference>
<proteinExistence type="predicted"/>
<feature type="domain" description="Pyridoxamine 5'-phosphate oxidase Alr4036 family FMN-binding" evidence="5">
    <location>
        <begin position="16"/>
        <end position="103"/>
    </location>
</feature>
<evidence type="ECO:0000259" key="5">
    <source>
        <dbReference type="Pfam" id="PF12766"/>
    </source>
</evidence>
<dbReference type="GO" id="GO:0004733">
    <property type="term" value="F:pyridoxamine phosphate oxidase activity"/>
    <property type="evidence" value="ECO:0007669"/>
    <property type="project" value="InterPro"/>
</dbReference>
<comment type="caution">
    <text evidence="6">The sequence shown here is derived from an EMBL/GenBank/DDBJ whole genome shotgun (WGS) entry which is preliminary data.</text>
</comment>
<dbReference type="OrthoDB" id="5120525at2"/>
<dbReference type="Gene3D" id="2.30.110.10">
    <property type="entry name" value="Electron Transport, Fmn-binding Protein, Chain A"/>
    <property type="match status" value="1"/>
</dbReference>
<sequence>MNDAPETLDGFLDAAWQRLGRGAADARSPARYPVLATVSPDGWPEARTVALRAASRQGATLEVHSDVAAAKVAALRADARAALHVWDPRVRLQIRAQGAVEIVEGVAAGPRWAKVPEGSRATYGKRPPAGEEIGGALEYEVLAERESFCALVLHVATLDLLHLGERHRRAMYDRESGWRGRWLSP</sequence>
<gene>
    <name evidence="6" type="ORF">EAT49_11910</name>
</gene>
<dbReference type="EMBL" id="RDRB01000005">
    <property type="protein sequence ID" value="ROU01215.1"/>
    <property type="molecule type" value="Genomic_DNA"/>
</dbReference>
<keyword evidence="2" id="KW-0285">Flavoprotein</keyword>
<dbReference type="RefSeq" id="WP_123642546.1">
    <property type="nucleotide sequence ID" value="NZ_ML119085.1"/>
</dbReference>
<dbReference type="PANTHER" id="PTHR10851">
    <property type="entry name" value="PYRIDOXINE-5-PHOSPHATE OXIDASE"/>
    <property type="match status" value="1"/>
</dbReference>
<evidence type="ECO:0000313" key="7">
    <source>
        <dbReference type="Proteomes" id="UP000268016"/>
    </source>
</evidence>
<protein>
    <submittedName>
        <fullName evidence="6">Pyridoxamine 5'-phosphate oxidase</fullName>
    </submittedName>
</protein>
<dbReference type="InterPro" id="IPR000659">
    <property type="entry name" value="Pyridox_Oxase"/>
</dbReference>
<evidence type="ECO:0000256" key="3">
    <source>
        <dbReference type="ARBA" id="ARBA00022643"/>
    </source>
</evidence>
<evidence type="ECO:0000313" key="6">
    <source>
        <dbReference type="EMBL" id="ROU01215.1"/>
    </source>
</evidence>
<accession>A0A3N2R173</accession>
<evidence type="ECO:0000256" key="1">
    <source>
        <dbReference type="ARBA" id="ARBA00001917"/>
    </source>
</evidence>
<keyword evidence="4" id="KW-0560">Oxidoreductase</keyword>
<dbReference type="GO" id="GO:0010181">
    <property type="term" value="F:FMN binding"/>
    <property type="evidence" value="ECO:0007669"/>
    <property type="project" value="InterPro"/>
</dbReference>
<dbReference type="Pfam" id="PF12766">
    <property type="entry name" value="Pyridox_oxase_2"/>
    <property type="match status" value="1"/>
</dbReference>
<dbReference type="AlphaFoldDB" id="A0A3N2R173"/>
<reference evidence="6 7" key="1">
    <citation type="submission" date="2018-10" db="EMBL/GenBank/DDBJ databases">
        <title>Histidinibacterium lentulum gen. nov., sp. nov., a marine bacterium from the culture broth of Picochlorum sp. 122.</title>
        <authorList>
            <person name="Wang G."/>
        </authorList>
    </citation>
    <scope>NUCLEOTIDE SEQUENCE [LARGE SCALE GENOMIC DNA]</scope>
    <source>
        <strain evidence="6 7">B17</strain>
    </source>
</reference>